<reference evidence="2 3" key="1">
    <citation type="submission" date="2019-04" db="EMBL/GenBank/DDBJ databases">
        <title>Bacillus phage vB_BtS_B83 previously designated as a plasmid may represent new Siphoviridae genus.</title>
        <authorList>
            <person name="Piligrimova E."/>
            <person name="Kazantseva O."/>
            <person name="Zagorodny V."/>
            <person name="Shadrin A."/>
        </authorList>
    </citation>
    <scope>NUCLEOTIDE SEQUENCE [LARGE SCALE GENOMIC DNA]</scope>
</reference>
<dbReference type="Proteomes" id="UP000302244">
    <property type="component" value="Segment"/>
</dbReference>
<keyword evidence="1" id="KW-1133">Transmembrane helix</keyword>
<dbReference type="EMBL" id="MK759918">
    <property type="protein sequence ID" value="QCQ57814.1"/>
    <property type="molecule type" value="Genomic_DNA"/>
</dbReference>
<keyword evidence="3" id="KW-1185">Reference proteome</keyword>
<gene>
    <name evidence="2" type="ORF">B83_gp35</name>
</gene>
<evidence type="ECO:0000256" key="1">
    <source>
        <dbReference type="SAM" id="Phobius"/>
    </source>
</evidence>
<sequence length="92" mass="10424">MSEPRGQQIIHCKKCGSNKVTLTGKWTVAATAFLTGCVLCLFIITIPIAILCWIVAIIFMFVPFRSAKCQECKHNQKVDKEKFDELKAYLRS</sequence>
<keyword evidence="1" id="KW-0812">Transmembrane</keyword>
<keyword evidence="1" id="KW-0472">Membrane</keyword>
<evidence type="ECO:0000313" key="2">
    <source>
        <dbReference type="EMBL" id="QCQ57814.1"/>
    </source>
</evidence>
<feature type="transmembrane region" description="Helical" evidence="1">
    <location>
        <begin position="28"/>
        <end position="61"/>
    </location>
</feature>
<name>A0A4P8MX54_9CAUD</name>
<protein>
    <submittedName>
        <fullName evidence="2">Uncharacterized protein</fullName>
    </submittedName>
</protein>
<proteinExistence type="predicted"/>
<organism evidence="2 3">
    <name type="scientific">Bacillus phage vB_BtS_B83</name>
    <dbReference type="NCBI Taxonomy" id="2565501"/>
    <lineage>
        <taxon>Viruses</taxon>
        <taxon>Duplodnaviria</taxon>
        <taxon>Heunggongvirae</taxon>
        <taxon>Uroviricota</taxon>
        <taxon>Caudoviricetes</taxon>
        <taxon>Skryabinvirinae</taxon>
        <taxon>Pushchinovirus</taxon>
        <taxon>Pushchinovirus B83</taxon>
    </lineage>
</organism>
<evidence type="ECO:0000313" key="3">
    <source>
        <dbReference type="Proteomes" id="UP000302244"/>
    </source>
</evidence>
<accession>A0A4P8MX54</accession>